<dbReference type="AlphaFoldDB" id="A0A0A2A6Y9"/>
<evidence type="ECO:0000313" key="2">
    <source>
        <dbReference type="Proteomes" id="UP000030355"/>
    </source>
</evidence>
<gene>
    <name evidence="1" type="ORF">EU95_0978</name>
</gene>
<evidence type="ECO:0000313" key="1">
    <source>
        <dbReference type="EMBL" id="KGF96183.1"/>
    </source>
</evidence>
<dbReference type="STRING" id="93057.EU95_0978"/>
<dbReference type="EMBL" id="JNAL01000010">
    <property type="protein sequence ID" value="KGF96183.1"/>
    <property type="molecule type" value="Genomic_DNA"/>
</dbReference>
<name>A0A0A2A6Y9_PROMR</name>
<comment type="caution">
    <text evidence="1">The sequence shown here is derived from an EMBL/GenBank/DDBJ whole genome shotgun (WGS) entry which is preliminary data.</text>
</comment>
<sequence length="58" mass="6714">MNKHIQATNENINRARLKILLILALPFLSVDLKGISAITFNKKRIISCFSYLSRNFYT</sequence>
<proteinExistence type="predicted"/>
<reference evidence="2" key="1">
    <citation type="journal article" date="2014" name="Sci. Data">
        <title>Genomes of diverse isolates of the marine cyanobacterium Prochlorococcus.</title>
        <authorList>
            <person name="Biller S."/>
            <person name="Berube P."/>
            <person name="Thompson J."/>
            <person name="Kelly L."/>
            <person name="Roggensack S."/>
            <person name="Awad L."/>
            <person name="Roache-Johnson K."/>
            <person name="Ding H."/>
            <person name="Giovannoni S.J."/>
            <person name="Moore L.R."/>
            <person name="Chisholm S.W."/>
        </authorList>
    </citation>
    <scope>NUCLEOTIDE SEQUENCE [LARGE SCALE GENOMIC DNA]</scope>
    <source>
        <strain evidence="2">MIT 9201</strain>
    </source>
</reference>
<protein>
    <submittedName>
        <fullName evidence="1">Uncharacterized protein</fullName>
    </submittedName>
</protein>
<organism evidence="1 2">
    <name type="scientific">Prochlorococcus marinus str. MIT 9201</name>
    <dbReference type="NCBI Taxonomy" id="93057"/>
    <lineage>
        <taxon>Bacteria</taxon>
        <taxon>Bacillati</taxon>
        <taxon>Cyanobacteriota</taxon>
        <taxon>Cyanophyceae</taxon>
        <taxon>Synechococcales</taxon>
        <taxon>Prochlorococcaceae</taxon>
        <taxon>Prochlorococcus</taxon>
    </lineage>
</organism>
<dbReference type="RefSeq" id="WP_206537475.1">
    <property type="nucleotide sequence ID" value="NZ_JNAL01000010.1"/>
</dbReference>
<dbReference type="Proteomes" id="UP000030355">
    <property type="component" value="Unassembled WGS sequence"/>
</dbReference>
<accession>A0A0A2A6Y9</accession>